<dbReference type="InterPro" id="IPR036047">
    <property type="entry name" value="F-box-like_dom_sf"/>
</dbReference>
<evidence type="ECO:0000259" key="1">
    <source>
        <dbReference type="Pfam" id="PF00646"/>
    </source>
</evidence>
<dbReference type="Pfam" id="PF00646">
    <property type="entry name" value="F-box"/>
    <property type="match status" value="1"/>
</dbReference>
<dbReference type="InterPro" id="IPR001810">
    <property type="entry name" value="F-box_dom"/>
</dbReference>
<dbReference type="Proteomes" id="UP001310594">
    <property type="component" value="Unassembled WGS sequence"/>
</dbReference>
<dbReference type="EMBL" id="JAVRQU010000016">
    <property type="protein sequence ID" value="KAK5694190.1"/>
    <property type="molecule type" value="Genomic_DNA"/>
</dbReference>
<name>A0AAN7VZP9_9PEZI</name>
<comment type="caution">
    <text evidence="2">The sequence shown here is derived from an EMBL/GenBank/DDBJ whole genome shotgun (WGS) entry which is preliminary data.</text>
</comment>
<proteinExistence type="predicted"/>
<accession>A0AAN7VZP9</accession>
<gene>
    <name evidence="2" type="ORF">LTR97_009811</name>
</gene>
<protein>
    <recommendedName>
        <fullName evidence="1">F-box domain-containing protein</fullName>
    </recommendedName>
</protein>
<reference evidence="2" key="1">
    <citation type="submission" date="2023-08" db="EMBL/GenBank/DDBJ databases">
        <title>Black Yeasts Isolated from many extreme environments.</title>
        <authorList>
            <person name="Coleine C."/>
            <person name="Stajich J.E."/>
            <person name="Selbmann L."/>
        </authorList>
    </citation>
    <scope>NUCLEOTIDE SEQUENCE</scope>
    <source>
        <strain evidence="2">CCFEE 5810</strain>
    </source>
</reference>
<organism evidence="2 3">
    <name type="scientific">Elasticomyces elasticus</name>
    <dbReference type="NCBI Taxonomy" id="574655"/>
    <lineage>
        <taxon>Eukaryota</taxon>
        <taxon>Fungi</taxon>
        <taxon>Dikarya</taxon>
        <taxon>Ascomycota</taxon>
        <taxon>Pezizomycotina</taxon>
        <taxon>Dothideomycetes</taxon>
        <taxon>Dothideomycetidae</taxon>
        <taxon>Mycosphaerellales</taxon>
        <taxon>Teratosphaeriaceae</taxon>
        <taxon>Elasticomyces</taxon>
    </lineage>
</organism>
<dbReference type="AlphaFoldDB" id="A0AAN7VZP9"/>
<feature type="domain" description="F-box" evidence="1">
    <location>
        <begin position="20"/>
        <end position="50"/>
    </location>
</feature>
<dbReference type="SUPFAM" id="SSF81383">
    <property type="entry name" value="F-box domain"/>
    <property type="match status" value="1"/>
</dbReference>
<sequence>MTTEMEGTTSAAQRLFDTYELCENILKDLQPTDLLRARGVCRTSRSLAQRSVTLRERLYLLSSQESDTTGHIDYDWCVKCGGWDRRNVSTTPSRASDQCLAERLVRVYNPLILAKDEAYASRGLLGSLLLQSVFSVESRPESFIEDGTLFREMHLTQPPVTRVVVWMRTFSARGVQGTDEGKVLQNVGGVRFGEVLDMIQTLTSPKKCRRASWITFPGVCAVTAEQKSFVEREGVVTRDADPWYTGGKPESY</sequence>
<evidence type="ECO:0000313" key="3">
    <source>
        <dbReference type="Proteomes" id="UP001310594"/>
    </source>
</evidence>
<evidence type="ECO:0000313" key="2">
    <source>
        <dbReference type="EMBL" id="KAK5694190.1"/>
    </source>
</evidence>